<gene>
    <name evidence="1" type="ORF">RhiirC2_715651</name>
</gene>
<reference evidence="1 2" key="2">
    <citation type="submission" date="2017-10" db="EMBL/GenBank/DDBJ databases">
        <title>Extensive intraspecific genome diversity in a model arbuscular mycorrhizal fungus.</title>
        <authorList>
            <person name="Chen E.C.H."/>
            <person name="Morin E."/>
            <person name="Baudet D."/>
            <person name="Noel J."/>
            <person name="Ndikumana S."/>
            <person name="Charron P."/>
            <person name="St-Onge C."/>
            <person name="Giorgi J."/>
            <person name="Grigoriev I.V."/>
            <person name="Roux C."/>
            <person name="Martin F.M."/>
            <person name="Corradi N."/>
        </authorList>
    </citation>
    <scope>NUCLEOTIDE SEQUENCE [LARGE SCALE GENOMIC DNA]</scope>
    <source>
        <strain evidence="1 2">C2</strain>
    </source>
</reference>
<proteinExistence type="predicted"/>
<protein>
    <submittedName>
        <fullName evidence="1">Uncharacterized protein</fullName>
    </submittedName>
</protein>
<dbReference type="EMBL" id="LLXL01001292">
    <property type="protein sequence ID" value="PKK65297.1"/>
    <property type="molecule type" value="Genomic_DNA"/>
</dbReference>
<dbReference type="AlphaFoldDB" id="A0A2N1MUL4"/>
<dbReference type="Proteomes" id="UP000233469">
    <property type="component" value="Unassembled WGS sequence"/>
</dbReference>
<evidence type="ECO:0000313" key="2">
    <source>
        <dbReference type="Proteomes" id="UP000233469"/>
    </source>
</evidence>
<sequence>MTETEIPKPKLYCYTVIAFVIREIRWKTGNWKRRVKVSDIVSDFGQGFRFQKAVFEYQNCPKPETETRPKLGVGINFSYAIKRQVLRNISLLGGPVQFITEHSEQRSVQW</sequence>
<comment type="caution">
    <text evidence="1">The sequence shown here is derived from an EMBL/GenBank/DDBJ whole genome shotgun (WGS) entry which is preliminary data.</text>
</comment>
<organism evidence="1 2">
    <name type="scientific">Rhizophagus irregularis</name>
    <dbReference type="NCBI Taxonomy" id="588596"/>
    <lineage>
        <taxon>Eukaryota</taxon>
        <taxon>Fungi</taxon>
        <taxon>Fungi incertae sedis</taxon>
        <taxon>Mucoromycota</taxon>
        <taxon>Glomeromycotina</taxon>
        <taxon>Glomeromycetes</taxon>
        <taxon>Glomerales</taxon>
        <taxon>Glomeraceae</taxon>
        <taxon>Rhizophagus</taxon>
    </lineage>
</organism>
<evidence type="ECO:0000313" key="1">
    <source>
        <dbReference type="EMBL" id="PKK65297.1"/>
    </source>
</evidence>
<reference evidence="1 2" key="1">
    <citation type="submission" date="2016-04" db="EMBL/GenBank/DDBJ databases">
        <title>Genome analyses suggest a sexual origin of heterokaryosis in a supposedly ancient asexual fungus.</title>
        <authorList>
            <person name="Ropars J."/>
            <person name="Sedzielewska K."/>
            <person name="Noel J."/>
            <person name="Charron P."/>
            <person name="Farinelli L."/>
            <person name="Marton T."/>
            <person name="Kruger M."/>
            <person name="Pelin A."/>
            <person name="Brachmann A."/>
            <person name="Corradi N."/>
        </authorList>
    </citation>
    <scope>NUCLEOTIDE SEQUENCE [LARGE SCALE GENOMIC DNA]</scope>
    <source>
        <strain evidence="1 2">C2</strain>
    </source>
</reference>
<name>A0A2N1MUL4_9GLOM</name>
<accession>A0A2N1MUL4</accession>